<organism evidence="10 11">
    <name type="scientific">Engelhardtia mirabilis</name>
    <dbReference type="NCBI Taxonomy" id="2528011"/>
    <lineage>
        <taxon>Bacteria</taxon>
        <taxon>Pseudomonadati</taxon>
        <taxon>Planctomycetota</taxon>
        <taxon>Planctomycetia</taxon>
        <taxon>Planctomycetia incertae sedis</taxon>
        <taxon>Engelhardtia</taxon>
    </lineage>
</organism>
<keyword evidence="4 7" id="KW-0694">RNA-binding</keyword>
<dbReference type="EC" id="3.1.1.29" evidence="1 7"/>
<feature type="binding site" evidence="7">
    <location>
        <position position="88"/>
    </location>
    <ligand>
        <name>tRNA</name>
        <dbReference type="ChEBI" id="CHEBI:17843"/>
    </ligand>
</feature>
<evidence type="ECO:0000313" key="11">
    <source>
        <dbReference type="Proteomes" id="UP000316921"/>
    </source>
</evidence>
<dbReference type="GO" id="GO:0000049">
    <property type="term" value="F:tRNA binding"/>
    <property type="evidence" value="ECO:0007669"/>
    <property type="project" value="UniProtKB-UniRule"/>
</dbReference>
<feature type="active site" description="Proton acceptor" evidence="7">
    <location>
        <position position="19"/>
    </location>
</feature>
<keyword evidence="11" id="KW-1185">Reference proteome</keyword>
<dbReference type="PROSITE" id="PS01195">
    <property type="entry name" value="PEPT_TRNA_HYDROL_1"/>
    <property type="match status" value="1"/>
</dbReference>
<dbReference type="GO" id="GO:0004045">
    <property type="term" value="F:peptidyl-tRNA hydrolase activity"/>
    <property type="evidence" value="ECO:0007669"/>
    <property type="project" value="UniProtKB-UniRule"/>
</dbReference>
<dbReference type="Gene3D" id="3.40.50.1470">
    <property type="entry name" value="Peptidyl-tRNA hydrolase"/>
    <property type="match status" value="1"/>
</dbReference>
<dbReference type="EMBL" id="CP036287">
    <property type="protein sequence ID" value="QDU68893.1"/>
    <property type="molecule type" value="Genomic_DNA"/>
</dbReference>
<sequence length="213" mass="22872">MRILIGLGNPGPEYVGTRHNVGFEVIERLALHEGLVFESSRALERSGALPSVGSQSPGARTGYRGPRMRAALSFDPDACLVQPLTFMNRSGEVVAPLLAWAGAEPQEAMVVYDDMDLPLGGLRLRAGGGHGGHNGMRSIIDVLGTNAFPRLRVGIGRTSADAARHVLSKFDPQERVEIDISIAEAGEAALEWLRGGDIEGCMTRFHSRWSQGS</sequence>
<dbReference type="PANTHER" id="PTHR17224">
    <property type="entry name" value="PEPTIDYL-TRNA HYDROLASE"/>
    <property type="match status" value="1"/>
</dbReference>
<dbReference type="AlphaFoldDB" id="A0A518BPN7"/>
<dbReference type="CDD" id="cd00462">
    <property type="entry name" value="PTH"/>
    <property type="match status" value="1"/>
</dbReference>
<dbReference type="Pfam" id="PF01195">
    <property type="entry name" value="Pept_tRNA_hydro"/>
    <property type="match status" value="1"/>
</dbReference>
<evidence type="ECO:0000256" key="2">
    <source>
        <dbReference type="ARBA" id="ARBA00022555"/>
    </source>
</evidence>
<dbReference type="PANTHER" id="PTHR17224:SF1">
    <property type="entry name" value="PEPTIDYL-TRNA HYDROLASE"/>
    <property type="match status" value="1"/>
</dbReference>
<dbReference type="InterPro" id="IPR036416">
    <property type="entry name" value="Pept_tRNA_hydro_sf"/>
</dbReference>
<proteinExistence type="inferred from homology"/>
<dbReference type="SUPFAM" id="SSF53178">
    <property type="entry name" value="Peptidyl-tRNA hydrolase-like"/>
    <property type="match status" value="1"/>
</dbReference>
<name>A0A518BPN7_9BACT</name>
<comment type="subunit">
    <text evidence="7">Monomer.</text>
</comment>
<comment type="similarity">
    <text evidence="5 7 9">Belongs to the PTH family.</text>
</comment>
<evidence type="ECO:0000256" key="8">
    <source>
        <dbReference type="RuleBase" id="RU000673"/>
    </source>
</evidence>
<protein>
    <recommendedName>
        <fullName evidence="6 7">Peptidyl-tRNA hydrolase</fullName>
        <shortName evidence="7">Pth</shortName>
        <ecNumber evidence="1 7">3.1.1.29</ecNumber>
    </recommendedName>
</protein>
<feature type="site" description="Stabilizes the basic form of H active site to accept a proton" evidence="7">
    <location>
        <position position="113"/>
    </location>
</feature>
<dbReference type="InterPro" id="IPR001328">
    <property type="entry name" value="Pept_tRNA_hydro"/>
</dbReference>
<reference evidence="10 11" key="1">
    <citation type="submission" date="2019-02" db="EMBL/GenBank/DDBJ databases">
        <title>Deep-cultivation of Planctomycetes and their phenomic and genomic characterization uncovers novel biology.</title>
        <authorList>
            <person name="Wiegand S."/>
            <person name="Jogler M."/>
            <person name="Boedeker C."/>
            <person name="Pinto D."/>
            <person name="Vollmers J."/>
            <person name="Rivas-Marin E."/>
            <person name="Kohn T."/>
            <person name="Peeters S.H."/>
            <person name="Heuer A."/>
            <person name="Rast P."/>
            <person name="Oberbeckmann S."/>
            <person name="Bunk B."/>
            <person name="Jeske O."/>
            <person name="Meyerdierks A."/>
            <person name="Storesund J.E."/>
            <person name="Kallscheuer N."/>
            <person name="Luecker S."/>
            <person name="Lage O.M."/>
            <person name="Pohl T."/>
            <person name="Merkel B.J."/>
            <person name="Hornburger P."/>
            <person name="Mueller R.-W."/>
            <person name="Bruemmer F."/>
            <person name="Labrenz M."/>
            <person name="Spormann A.M."/>
            <person name="Op den Camp H."/>
            <person name="Overmann J."/>
            <person name="Amann R."/>
            <person name="Jetten M.S.M."/>
            <person name="Mascher T."/>
            <person name="Medema M.H."/>
            <person name="Devos D.P."/>
            <person name="Kaster A.-K."/>
            <person name="Ovreas L."/>
            <person name="Rohde M."/>
            <person name="Galperin M.Y."/>
            <person name="Jogler C."/>
        </authorList>
    </citation>
    <scope>NUCLEOTIDE SEQUENCE [LARGE SCALE GENOMIC DNA]</scope>
    <source>
        <strain evidence="10 11">Pla133</strain>
    </source>
</reference>
<comment type="function">
    <text evidence="7">Hydrolyzes ribosome-free peptidyl-tRNAs (with 1 or more amino acids incorporated), which drop off the ribosome during protein synthesis, or as a result of ribosome stalling.</text>
</comment>
<feature type="binding site" evidence="7">
    <location>
        <position position="86"/>
    </location>
    <ligand>
        <name>tRNA</name>
        <dbReference type="ChEBI" id="CHEBI:17843"/>
    </ligand>
</feature>
<comment type="function">
    <text evidence="7">Catalyzes the release of premature peptidyl moieties from peptidyl-tRNA molecules trapped in stalled 50S ribosomal subunits, and thus maintains levels of free tRNAs and 50S ribosomes.</text>
</comment>
<evidence type="ECO:0000256" key="4">
    <source>
        <dbReference type="ARBA" id="ARBA00022884"/>
    </source>
</evidence>
<feature type="binding site" evidence="7">
    <location>
        <position position="14"/>
    </location>
    <ligand>
        <name>tRNA</name>
        <dbReference type="ChEBI" id="CHEBI:17843"/>
    </ligand>
</feature>
<evidence type="ECO:0000256" key="7">
    <source>
        <dbReference type="HAMAP-Rule" id="MF_00083"/>
    </source>
</evidence>
<dbReference type="HAMAP" id="MF_00083">
    <property type="entry name" value="Pept_tRNA_hydro_bact"/>
    <property type="match status" value="1"/>
</dbReference>
<accession>A0A518BPN7</accession>
<evidence type="ECO:0000256" key="9">
    <source>
        <dbReference type="RuleBase" id="RU004320"/>
    </source>
</evidence>
<comment type="subcellular location">
    <subcellularLocation>
        <location evidence="7">Cytoplasm</location>
    </subcellularLocation>
</comment>
<dbReference type="GO" id="GO:0006515">
    <property type="term" value="P:protein quality control for misfolded or incompletely synthesized proteins"/>
    <property type="evidence" value="ECO:0007669"/>
    <property type="project" value="UniProtKB-UniRule"/>
</dbReference>
<feature type="binding site" evidence="7">
    <location>
        <position position="134"/>
    </location>
    <ligand>
        <name>tRNA</name>
        <dbReference type="ChEBI" id="CHEBI:17843"/>
    </ligand>
</feature>
<dbReference type="InterPro" id="IPR018171">
    <property type="entry name" value="Pept_tRNA_hydro_CS"/>
</dbReference>
<dbReference type="GO" id="GO:0005737">
    <property type="term" value="C:cytoplasm"/>
    <property type="evidence" value="ECO:0007669"/>
    <property type="project" value="UniProtKB-SubCell"/>
</dbReference>
<evidence type="ECO:0000256" key="1">
    <source>
        <dbReference type="ARBA" id="ARBA00013260"/>
    </source>
</evidence>
<evidence type="ECO:0000256" key="5">
    <source>
        <dbReference type="ARBA" id="ARBA00038063"/>
    </source>
</evidence>
<dbReference type="Proteomes" id="UP000316921">
    <property type="component" value="Chromosome"/>
</dbReference>
<dbReference type="RefSeq" id="WP_145068295.1">
    <property type="nucleotide sequence ID" value="NZ_CP036287.1"/>
</dbReference>
<dbReference type="KEGG" id="pbap:Pla133_40080"/>
<keyword evidence="7" id="KW-0963">Cytoplasm</keyword>
<feature type="site" description="Discriminates between blocked and unblocked aminoacyl-tRNA" evidence="7">
    <location>
        <position position="9"/>
    </location>
</feature>
<comment type="catalytic activity">
    <reaction evidence="7 8">
        <text>an N-acyl-L-alpha-aminoacyl-tRNA + H2O = an N-acyl-L-amino acid + a tRNA + H(+)</text>
        <dbReference type="Rhea" id="RHEA:54448"/>
        <dbReference type="Rhea" id="RHEA-COMP:10123"/>
        <dbReference type="Rhea" id="RHEA-COMP:13883"/>
        <dbReference type="ChEBI" id="CHEBI:15377"/>
        <dbReference type="ChEBI" id="CHEBI:15378"/>
        <dbReference type="ChEBI" id="CHEBI:59874"/>
        <dbReference type="ChEBI" id="CHEBI:78442"/>
        <dbReference type="ChEBI" id="CHEBI:138191"/>
        <dbReference type="EC" id="3.1.1.29"/>
    </reaction>
</comment>
<gene>
    <name evidence="7 10" type="primary">pth</name>
    <name evidence="10" type="ORF">Pla133_40080</name>
</gene>
<dbReference type="NCBIfam" id="TIGR00447">
    <property type="entry name" value="pth"/>
    <property type="match status" value="1"/>
</dbReference>
<evidence type="ECO:0000256" key="6">
    <source>
        <dbReference type="ARBA" id="ARBA00050038"/>
    </source>
</evidence>
<evidence type="ECO:0000313" key="10">
    <source>
        <dbReference type="EMBL" id="QDU68893.1"/>
    </source>
</evidence>
<evidence type="ECO:0000256" key="3">
    <source>
        <dbReference type="ARBA" id="ARBA00022801"/>
    </source>
</evidence>
<dbReference type="PROSITE" id="PS01196">
    <property type="entry name" value="PEPT_TRNA_HYDROL_2"/>
    <property type="match status" value="1"/>
</dbReference>
<keyword evidence="2 7" id="KW-0820">tRNA-binding</keyword>
<dbReference type="GO" id="GO:0072344">
    <property type="term" value="P:rescue of stalled ribosome"/>
    <property type="evidence" value="ECO:0007669"/>
    <property type="project" value="UniProtKB-UniRule"/>
</dbReference>
<keyword evidence="3 7" id="KW-0378">Hydrolase</keyword>